<accession>A0AC34FRK8</accession>
<organism evidence="1 2">
    <name type="scientific">Panagrolaimus sp. ES5</name>
    <dbReference type="NCBI Taxonomy" id="591445"/>
    <lineage>
        <taxon>Eukaryota</taxon>
        <taxon>Metazoa</taxon>
        <taxon>Ecdysozoa</taxon>
        <taxon>Nematoda</taxon>
        <taxon>Chromadorea</taxon>
        <taxon>Rhabditida</taxon>
        <taxon>Tylenchina</taxon>
        <taxon>Panagrolaimomorpha</taxon>
        <taxon>Panagrolaimoidea</taxon>
        <taxon>Panagrolaimidae</taxon>
        <taxon>Panagrolaimus</taxon>
    </lineage>
</organism>
<sequence length="498" mass="56615">MNVNFFLTFLGLICCFTSIKADPFLSETDVTSLFYSAHNFSSPQNHHSTNFLKVFFEKLQTERLKIDEKFIKDTDFESLFEKTEKLFTSTLQYLTTPAPDSRAETADACSNVQPIEVLKSLRDSLDENSLLKASFRYYYSTESIKALENAIKIFSEQLLISEGICLSFEESDKRDPKSDKETIKELSTIIEEIHQLIAEQDKKSKDLYFPDAVEKVVKQFLSHYSSESFTYFAAEIKSFNEKVAKDLVEYLNNFYRGINKFAAGVNRADHLLIGKLPSDSEIQVKWAGWSVFVYRSSIASSFLPIETNIHEIIAAAETDLCKNLKNSNETLVKVFDAIDGVCENFKFCGIWPYSNSADALTDGNLGSEKHSLCHSVKFSGFTVYFGLNEDPDGSPIITENVESYEIFRKKLIENVKDEIAAPKKLQTDADKNKIHDLKYTPGLQKLPMEFGDEVHLLKDNGFEETELIGSSTAAVVCHISSYISFLYLFAAFLLKFYW</sequence>
<evidence type="ECO:0000313" key="1">
    <source>
        <dbReference type="Proteomes" id="UP000887579"/>
    </source>
</evidence>
<evidence type="ECO:0000313" key="2">
    <source>
        <dbReference type="WBParaSite" id="ES5_v2.g20004.t1"/>
    </source>
</evidence>
<name>A0AC34FRK8_9BILA</name>
<proteinExistence type="predicted"/>
<dbReference type="WBParaSite" id="ES5_v2.g20004.t1">
    <property type="protein sequence ID" value="ES5_v2.g20004.t1"/>
    <property type="gene ID" value="ES5_v2.g20004"/>
</dbReference>
<dbReference type="Proteomes" id="UP000887579">
    <property type="component" value="Unplaced"/>
</dbReference>
<reference evidence="2" key="1">
    <citation type="submission" date="2022-11" db="UniProtKB">
        <authorList>
            <consortium name="WormBaseParasite"/>
        </authorList>
    </citation>
    <scope>IDENTIFICATION</scope>
</reference>
<protein>
    <submittedName>
        <fullName evidence="2">Uncharacterized protein</fullName>
    </submittedName>
</protein>